<organism evidence="1 2">
    <name type="scientific">Pseudomonas fluorescens</name>
    <dbReference type="NCBI Taxonomy" id="294"/>
    <lineage>
        <taxon>Bacteria</taxon>
        <taxon>Pseudomonadati</taxon>
        <taxon>Pseudomonadota</taxon>
        <taxon>Gammaproteobacteria</taxon>
        <taxon>Pseudomonadales</taxon>
        <taxon>Pseudomonadaceae</taxon>
        <taxon>Pseudomonas</taxon>
    </lineage>
</organism>
<dbReference type="Proteomes" id="UP000233564">
    <property type="component" value="Unassembled WGS sequence"/>
</dbReference>
<dbReference type="Gene3D" id="3.30.1460.10">
    <property type="match status" value="1"/>
</dbReference>
<dbReference type="GO" id="GO:0030254">
    <property type="term" value="P:protein secretion by the type III secretion system"/>
    <property type="evidence" value="ECO:0007669"/>
    <property type="project" value="InterPro"/>
</dbReference>
<proteinExistence type="predicted"/>
<dbReference type="SUPFAM" id="SSF69635">
    <property type="entry name" value="Type III secretory system chaperone-like"/>
    <property type="match status" value="1"/>
</dbReference>
<reference evidence="1 2" key="1">
    <citation type="submission" date="2017-08" db="EMBL/GenBank/DDBJ databases">
        <authorList>
            <person name="de Groot N.N."/>
        </authorList>
    </citation>
    <scope>NUCLEOTIDE SEQUENCE [LARGE SCALE GENOMIC DNA]</scope>
    <source>
        <strain evidence="1 2">PfR 37</strain>
    </source>
</reference>
<dbReference type="InterPro" id="IPR010261">
    <property type="entry name" value="Tir_chaperone"/>
</dbReference>
<sequence length="157" mass="17685">MNKEDGILQAFGMMLGLPGLMFDTSRVCQLRVEGLRLALYDNRARKSMTLLCELSDPSKNRAQIEDWHKFLLEYQFKYLHENTAVIGFSAASEALVAMKHIANDELSLSLLGSNLNALIEWVLECFHQFSSRSQQVPVSLPSVAQTSFNCLSRGHYA</sequence>
<dbReference type="AlphaFoldDB" id="A0A2N1EG77"/>
<name>A0A2N1EG77_PSEFL</name>
<evidence type="ECO:0000313" key="1">
    <source>
        <dbReference type="EMBL" id="PKH27536.1"/>
    </source>
</evidence>
<dbReference type="EMBL" id="NVXX01000001">
    <property type="protein sequence ID" value="PKH27536.1"/>
    <property type="molecule type" value="Genomic_DNA"/>
</dbReference>
<dbReference type="RefSeq" id="WP_101218255.1">
    <property type="nucleotide sequence ID" value="NZ_JACYMZ010000001.1"/>
</dbReference>
<gene>
    <name evidence="1" type="ORF">CIB54_01380</name>
</gene>
<evidence type="ECO:0000313" key="2">
    <source>
        <dbReference type="Proteomes" id="UP000233564"/>
    </source>
</evidence>
<protein>
    <submittedName>
        <fullName evidence="1">Uncharacterized protein</fullName>
    </submittedName>
</protein>
<accession>A0A2N1EG77</accession>
<dbReference type="Pfam" id="PF05932">
    <property type="entry name" value="CesT"/>
    <property type="match status" value="1"/>
</dbReference>
<comment type="caution">
    <text evidence="1">The sequence shown here is derived from an EMBL/GenBank/DDBJ whole genome shotgun (WGS) entry which is preliminary data.</text>
</comment>